<dbReference type="KEGG" id="dcr:108203073"/>
<feature type="transmembrane region" description="Helical" evidence="2">
    <location>
        <begin position="45"/>
        <end position="70"/>
    </location>
</feature>
<keyword evidence="2" id="KW-0472">Membrane</keyword>
<feature type="transmembrane region" description="Helical" evidence="2">
    <location>
        <begin position="282"/>
        <end position="300"/>
    </location>
</feature>
<evidence type="ECO:0000256" key="2">
    <source>
        <dbReference type="SAM" id="Phobius"/>
    </source>
</evidence>
<reference evidence="3" key="2">
    <citation type="submission" date="2022-03" db="EMBL/GenBank/DDBJ databases">
        <title>Draft title - Genomic analysis of global carrot germplasm unveils the trajectory of domestication and the origin of high carotenoid orange carrot.</title>
        <authorList>
            <person name="Iorizzo M."/>
            <person name="Ellison S."/>
            <person name="Senalik D."/>
            <person name="Macko-Podgorni A."/>
            <person name="Grzebelus D."/>
            <person name="Bostan H."/>
            <person name="Rolling W."/>
            <person name="Curaba J."/>
            <person name="Simon P."/>
        </authorList>
    </citation>
    <scope>NUCLEOTIDE SEQUENCE</scope>
    <source>
        <tissue evidence="3">Leaf</tissue>
    </source>
</reference>
<dbReference type="EMBL" id="CP093349">
    <property type="protein sequence ID" value="WOH09734.1"/>
    <property type="molecule type" value="Genomic_DNA"/>
</dbReference>
<feature type="transmembrane region" description="Helical" evidence="2">
    <location>
        <begin position="82"/>
        <end position="102"/>
    </location>
</feature>
<protein>
    <submittedName>
        <fullName evidence="3">Uncharacterized protein</fullName>
    </submittedName>
</protein>
<feature type="transmembrane region" description="Helical" evidence="2">
    <location>
        <begin position="168"/>
        <end position="189"/>
    </location>
</feature>
<sequence length="439" mass="50037">MEKAKHHQTQEPTSPPKSPSSTSTLSRSDDHKSFFTWVFLDQSNFWHAGLSWSIFSLLAIAVPLLSHFVYHCNTCDRNHRRPFDAIVQLSLSVLSLISFVSLSDFSRKYGLRRFLFLDKLSGVSDQVQRGYTQQVHKSMRLMCAFVLPCFVADFMYKIWWFTSGRNQIPYFINAYLSSTVACFLMLSSWLYRTSIFFLVCILFQVICHLQILRLEDFAQVFHKDSDVGLILLEHLAIRRTLRIISHRFRRFILLTLILVMASQFASLLVTTKKGSDFNFFNGGELALTSITLVTGLLICLRSAAKITHRAQAITSLAAKWNACSTINSFDDMENETPRAQVAAPRVDCIAGNLDSNNEEGEEDAIDNTNMMPIFTHTMSYQKRQALVTYFENNKAGITVFGFMLDRSSLRIVFAIQLSLTLWLLSKTIGSSPIFNTNLE</sequence>
<feature type="transmembrane region" description="Helical" evidence="2">
    <location>
        <begin position="139"/>
        <end position="156"/>
    </location>
</feature>
<dbReference type="PANTHER" id="PTHR31963">
    <property type="entry name" value="RAS GUANINE NUCLEOTIDE EXCHANGE FACTOR K"/>
    <property type="match status" value="1"/>
</dbReference>
<dbReference type="PANTHER" id="PTHR31963:SF17">
    <property type="entry name" value="PROTEIN, PUTATIVE (DUF3537)-RELATED"/>
    <property type="match status" value="1"/>
</dbReference>
<dbReference type="AlphaFoldDB" id="A0AAF0XMI7"/>
<dbReference type="Pfam" id="PF12056">
    <property type="entry name" value="DUF3537"/>
    <property type="match status" value="1"/>
</dbReference>
<gene>
    <name evidence="3" type="ORF">DCAR_0729192</name>
</gene>
<organism evidence="3 4">
    <name type="scientific">Daucus carota subsp. sativus</name>
    <name type="common">Carrot</name>
    <dbReference type="NCBI Taxonomy" id="79200"/>
    <lineage>
        <taxon>Eukaryota</taxon>
        <taxon>Viridiplantae</taxon>
        <taxon>Streptophyta</taxon>
        <taxon>Embryophyta</taxon>
        <taxon>Tracheophyta</taxon>
        <taxon>Spermatophyta</taxon>
        <taxon>Magnoliopsida</taxon>
        <taxon>eudicotyledons</taxon>
        <taxon>Gunneridae</taxon>
        <taxon>Pentapetalae</taxon>
        <taxon>asterids</taxon>
        <taxon>campanulids</taxon>
        <taxon>Apiales</taxon>
        <taxon>Apiaceae</taxon>
        <taxon>Apioideae</taxon>
        <taxon>Scandiceae</taxon>
        <taxon>Daucinae</taxon>
        <taxon>Daucus</taxon>
        <taxon>Daucus sect. Daucus</taxon>
    </lineage>
</organism>
<proteinExistence type="predicted"/>
<name>A0AAF0XMI7_DAUCS</name>
<feature type="region of interest" description="Disordered" evidence="1">
    <location>
        <begin position="1"/>
        <end position="25"/>
    </location>
</feature>
<keyword evidence="4" id="KW-1185">Reference proteome</keyword>
<accession>A0AAF0XMI7</accession>
<reference evidence="3" key="1">
    <citation type="journal article" date="2016" name="Nat. Genet.">
        <title>A high-quality carrot genome assembly provides new insights into carotenoid accumulation and asterid genome evolution.</title>
        <authorList>
            <person name="Iorizzo M."/>
            <person name="Ellison S."/>
            <person name="Senalik D."/>
            <person name="Zeng P."/>
            <person name="Satapoomin P."/>
            <person name="Huang J."/>
            <person name="Bowman M."/>
            <person name="Iovene M."/>
            <person name="Sanseverino W."/>
            <person name="Cavagnaro P."/>
            <person name="Yildiz M."/>
            <person name="Macko-Podgorni A."/>
            <person name="Moranska E."/>
            <person name="Grzebelus E."/>
            <person name="Grzebelus D."/>
            <person name="Ashrafi H."/>
            <person name="Zheng Z."/>
            <person name="Cheng S."/>
            <person name="Spooner D."/>
            <person name="Van Deynze A."/>
            <person name="Simon P."/>
        </authorList>
    </citation>
    <scope>NUCLEOTIDE SEQUENCE</scope>
    <source>
        <tissue evidence="3">Leaf</tissue>
    </source>
</reference>
<evidence type="ECO:0000313" key="3">
    <source>
        <dbReference type="EMBL" id="WOH09734.1"/>
    </source>
</evidence>
<dbReference type="InterPro" id="IPR021924">
    <property type="entry name" value="DUF3537"/>
</dbReference>
<keyword evidence="2" id="KW-1133">Transmembrane helix</keyword>
<keyword evidence="2" id="KW-0812">Transmembrane</keyword>
<feature type="transmembrane region" description="Helical" evidence="2">
    <location>
        <begin position="251"/>
        <end position="270"/>
    </location>
</feature>
<evidence type="ECO:0000313" key="4">
    <source>
        <dbReference type="Proteomes" id="UP000077755"/>
    </source>
</evidence>
<dbReference type="Proteomes" id="UP000077755">
    <property type="component" value="Chromosome 7"/>
</dbReference>
<evidence type="ECO:0000256" key="1">
    <source>
        <dbReference type="SAM" id="MobiDB-lite"/>
    </source>
</evidence>